<dbReference type="EMBL" id="CAWUPB010001160">
    <property type="protein sequence ID" value="CAK7343256.1"/>
    <property type="molecule type" value="Genomic_DNA"/>
</dbReference>
<accession>A0AAV1S0L9</accession>
<organism evidence="1 2">
    <name type="scientific">Dovyalis caffra</name>
    <dbReference type="NCBI Taxonomy" id="77055"/>
    <lineage>
        <taxon>Eukaryota</taxon>
        <taxon>Viridiplantae</taxon>
        <taxon>Streptophyta</taxon>
        <taxon>Embryophyta</taxon>
        <taxon>Tracheophyta</taxon>
        <taxon>Spermatophyta</taxon>
        <taxon>Magnoliopsida</taxon>
        <taxon>eudicotyledons</taxon>
        <taxon>Gunneridae</taxon>
        <taxon>Pentapetalae</taxon>
        <taxon>rosids</taxon>
        <taxon>fabids</taxon>
        <taxon>Malpighiales</taxon>
        <taxon>Salicaceae</taxon>
        <taxon>Flacourtieae</taxon>
        <taxon>Dovyalis</taxon>
    </lineage>
</organism>
<proteinExistence type="predicted"/>
<evidence type="ECO:0000313" key="1">
    <source>
        <dbReference type="EMBL" id="CAK7343256.1"/>
    </source>
</evidence>
<gene>
    <name evidence="1" type="ORF">DCAF_LOCUS17213</name>
</gene>
<name>A0AAV1S0L9_9ROSI</name>
<keyword evidence="2" id="KW-1185">Reference proteome</keyword>
<dbReference type="Proteomes" id="UP001314170">
    <property type="component" value="Unassembled WGS sequence"/>
</dbReference>
<dbReference type="AlphaFoldDB" id="A0AAV1S0L9"/>
<reference evidence="1 2" key="1">
    <citation type="submission" date="2024-01" db="EMBL/GenBank/DDBJ databases">
        <authorList>
            <person name="Waweru B."/>
        </authorList>
    </citation>
    <scope>NUCLEOTIDE SEQUENCE [LARGE SCALE GENOMIC DNA]</scope>
</reference>
<protein>
    <submittedName>
        <fullName evidence="1">Uncharacterized protein</fullName>
    </submittedName>
</protein>
<evidence type="ECO:0000313" key="2">
    <source>
        <dbReference type="Proteomes" id="UP001314170"/>
    </source>
</evidence>
<comment type="caution">
    <text evidence="1">The sequence shown here is derived from an EMBL/GenBank/DDBJ whole genome shotgun (WGS) entry which is preliminary data.</text>
</comment>
<sequence length="71" mass="7406">MVVVVKVTIGGDGEGLASVSQLKEVKGSGCCRKGGLMGVVAMDLGVMDHEVNFEMLESRASKDDSMMGGDR</sequence>